<evidence type="ECO:0000313" key="3">
    <source>
        <dbReference type="EMBL" id="OMO84717.1"/>
    </source>
</evidence>
<reference evidence="4" key="1">
    <citation type="submission" date="2013-09" db="EMBL/GenBank/DDBJ databases">
        <title>Corchorus olitorius genome sequencing.</title>
        <authorList>
            <person name="Alam M."/>
            <person name="Haque M.S."/>
            <person name="Islam M.S."/>
            <person name="Emdad E.M."/>
            <person name="Islam M.M."/>
            <person name="Ahmed B."/>
            <person name="Halim A."/>
            <person name="Hossen Q.M.M."/>
            <person name="Hossain M.Z."/>
            <person name="Ahmed R."/>
            <person name="Khan M.M."/>
            <person name="Islam R."/>
            <person name="Rashid M.M."/>
            <person name="Khan S.A."/>
            <person name="Rahman M.S."/>
            <person name="Alam M."/>
            <person name="Yahiya A.S."/>
            <person name="Khan M.S."/>
            <person name="Azam M.S."/>
            <person name="Haque T."/>
            <person name="Lashkar M.Z.H."/>
            <person name="Akhand A.I."/>
            <person name="Morshed G."/>
            <person name="Roy S."/>
            <person name="Uddin K.S."/>
            <person name="Rabeya T."/>
            <person name="Hossain A.S."/>
            <person name="Chowdhury A."/>
            <person name="Snigdha A.R."/>
            <person name="Mortoza M.S."/>
            <person name="Matin S.A."/>
            <person name="Hoque S.M.E."/>
            <person name="Islam M.K."/>
            <person name="Roy D.K."/>
            <person name="Haider R."/>
            <person name="Moosa M.M."/>
            <person name="Elias S.M."/>
            <person name="Hasan A.M."/>
            <person name="Jahan S."/>
            <person name="Shafiuddin M."/>
            <person name="Mahmood N."/>
            <person name="Shommy N.S."/>
        </authorList>
    </citation>
    <scope>NUCLEOTIDE SEQUENCE [LARGE SCALE GENOMIC DNA]</scope>
    <source>
        <strain evidence="4">cv. O-4</strain>
    </source>
</reference>
<keyword evidence="4" id="KW-1185">Reference proteome</keyword>
<dbReference type="AlphaFoldDB" id="A0A1R3IQ71"/>
<dbReference type="PROSITE" id="PS50089">
    <property type="entry name" value="ZF_RING_2"/>
    <property type="match status" value="1"/>
</dbReference>
<keyword evidence="1" id="KW-0863">Zinc-finger</keyword>
<keyword evidence="1" id="KW-0862">Zinc</keyword>
<keyword evidence="1" id="KW-0479">Metal-binding</keyword>
<evidence type="ECO:0000313" key="4">
    <source>
        <dbReference type="Proteomes" id="UP000187203"/>
    </source>
</evidence>
<accession>A0A1R3IQ71</accession>
<dbReference type="InterPro" id="IPR013083">
    <property type="entry name" value="Znf_RING/FYVE/PHD"/>
</dbReference>
<dbReference type="EMBL" id="AWUE01017819">
    <property type="protein sequence ID" value="OMO84717.1"/>
    <property type="molecule type" value="Genomic_DNA"/>
</dbReference>
<comment type="caution">
    <text evidence="3">The sequence shown here is derived from an EMBL/GenBank/DDBJ whole genome shotgun (WGS) entry which is preliminary data.</text>
</comment>
<dbReference type="InterPro" id="IPR001841">
    <property type="entry name" value="Znf_RING"/>
</dbReference>
<name>A0A1R3IQ71_9ROSI</name>
<sequence>MESIVIERRAKWKNLKQKLGFKAMGCCGAGWSPRARISTISSILDEDEDEDDQAITRRHRQVIMSRINNNRIQNQIITENNINNSASTPLLLGQQESAAGAGSGMNLAMALAAERNLRGMNVGPSPPTEKKLQVKTLMRLIEETDGVEWDKKKSKKDDNNKVIQGGGGSCDWMCCVCMERKKGGALIPCGHAFCRVCSREVWLNRGSCPVCNRSILDVLDLF</sequence>
<dbReference type="SUPFAM" id="SSF57850">
    <property type="entry name" value="RING/U-box"/>
    <property type="match status" value="1"/>
</dbReference>
<dbReference type="OrthoDB" id="1711136at2759"/>
<dbReference type="Gene3D" id="3.30.40.10">
    <property type="entry name" value="Zinc/RING finger domain, C3HC4 (zinc finger)"/>
    <property type="match status" value="1"/>
</dbReference>
<dbReference type="GO" id="GO:0008270">
    <property type="term" value="F:zinc ion binding"/>
    <property type="evidence" value="ECO:0007669"/>
    <property type="project" value="UniProtKB-KW"/>
</dbReference>
<organism evidence="3 4">
    <name type="scientific">Corchorus olitorius</name>
    <dbReference type="NCBI Taxonomy" id="93759"/>
    <lineage>
        <taxon>Eukaryota</taxon>
        <taxon>Viridiplantae</taxon>
        <taxon>Streptophyta</taxon>
        <taxon>Embryophyta</taxon>
        <taxon>Tracheophyta</taxon>
        <taxon>Spermatophyta</taxon>
        <taxon>Magnoliopsida</taxon>
        <taxon>eudicotyledons</taxon>
        <taxon>Gunneridae</taxon>
        <taxon>Pentapetalae</taxon>
        <taxon>rosids</taxon>
        <taxon>malvids</taxon>
        <taxon>Malvales</taxon>
        <taxon>Malvaceae</taxon>
        <taxon>Grewioideae</taxon>
        <taxon>Apeibeae</taxon>
        <taxon>Corchorus</taxon>
    </lineage>
</organism>
<dbReference type="Proteomes" id="UP000187203">
    <property type="component" value="Unassembled WGS sequence"/>
</dbReference>
<evidence type="ECO:0000259" key="2">
    <source>
        <dbReference type="PROSITE" id="PS50089"/>
    </source>
</evidence>
<feature type="domain" description="RING-type" evidence="2">
    <location>
        <begin position="174"/>
        <end position="212"/>
    </location>
</feature>
<dbReference type="Pfam" id="PF13920">
    <property type="entry name" value="zf-C3HC4_3"/>
    <property type="match status" value="1"/>
</dbReference>
<proteinExistence type="predicted"/>
<dbReference type="SMART" id="SM00184">
    <property type="entry name" value="RING"/>
    <property type="match status" value="1"/>
</dbReference>
<protein>
    <submittedName>
        <fullName evidence="3">Zinc finger, RING-type</fullName>
    </submittedName>
</protein>
<gene>
    <name evidence="3" type="ORF">COLO4_21886</name>
</gene>
<dbReference type="PANTHER" id="PTHR46629">
    <property type="entry name" value="OS01G0917900 PROTEIN"/>
    <property type="match status" value="1"/>
</dbReference>
<evidence type="ECO:0000256" key="1">
    <source>
        <dbReference type="PROSITE-ProRule" id="PRU00175"/>
    </source>
</evidence>